<feature type="compositionally biased region" description="Basic residues" evidence="7">
    <location>
        <begin position="505"/>
        <end position="521"/>
    </location>
</feature>
<dbReference type="GO" id="GO:0046872">
    <property type="term" value="F:metal ion binding"/>
    <property type="evidence" value="ECO:0007669"/>
    <property type="project" value="UniProtKB-KW"/>
</dbReference>
<dbReference type="InterPro" id="IPR050738">
    <property type="entry name" value="Sulfatase"/>
</dbReference>
<dbReference type="Gene3D" id="3.40.720.10">
    <property type="entry name" value="Alkaline Phosphatase, subunit A"/>
    <property type="match status" value="1"/>
</dbReference>
<dbReference type="GO" id="GO:0004065">
    <property type="term" value="F:arylsulfatase activity"/>
    <property type="evidence" value="ECO:0007669"/>
    <property type="project" value="TreeGrafter"/>
</dbReference>
<dbReference type="PANTHER" id="PTHR42693">
    <property type="entry name" value="ARYLSULFATASE FAMILY MEMBER"/>
    <property type="match status" value="1"/>
</dbReference>
<dbReference type="PANTHER" id="PTHR42693:SF42">
    <property type="entry name" value="ARYLSULFATASE G"/>
    <property type="match status" value="1"/>
</dbReference>
<evidence type="ECO:0000256" key="4">
    <source>
        <dbReference type="ARBA" id="ARBA00022729"/>
    </source>
</evidence>
<dbReference type="InterPro" id="IPR024607">
    <property type="entry name" value="Sulfatase_CS"/>
</dbReference>
<evidence type="ECO:0000256" key="7">
    <source>
        <dbReference type="SAM" id="MobiDB-lite"/>
    </source>
</evidence>
<accession>A0A381Z784</accession>
<dbReference type="InterPro" id="IPR017850">
    <property type="entry name" value="Alkaline_phosphatase_core_sf"/>
</dbReference>
<feature type="region of interest" description="Disordered" evidence="7">
    <location>
        <begin position="174"/>
        <end position="198"/>
    </location>
</feature>
<comment type="cofactor">
    <cofactor evidence="1">
        <name>Ca(2+)</name>
        <dbReference type="ChEBI" id="CHEBI:29108"/>
    </cofactor>
</comment>
<feature type="domain" description="Sulfatase N-terminal" evidence="8">
    <location>
        <begin position="34"/>
        <end position="360"/>
    </location>
</feature>
<dbReference type="InterPro" id="IPR000917">
    <property type="entry name" value="Sulfatase_N"/>
</dbReference>
<dbReference type="SUPFAM" id="SSF53649">
    <property type="entry name" value="Alkaline phosphatase-like"/>
    <property type="match status" value="1"/>
</dbReference>
<reference evidence="9" key="1">
    <citation type="submission" date="2018-05" db="EMBL/GenBank/DDBJ databases">
        <authorList>
            <person name="Lanie J.A."/>
            <person name="Ng W.-L."/>
            <person name="Kazmierczak K.M."/>
            <person name="Andrzejewski T.M."/>
            <person name="Davidsen T.M."/>
            <person name="Wayne K.J."/>
            <person name="Tettelin H."/>
            <person name="Glass J.I."/>
            <person name="Rusch D."/>
            <person name="Podicherti R."/>
            <person name="Tsui H.-C.T."/>
            <person name="Winkler M.E."/>
        </authorList>
    </citation>
    <scope>NUCLEOTIDE SEQUENCE</scope>
</reference>
<evidence type="ECO:0000313" key="9">
    <source>
        <dbReference type="EMBL" id="SVA84742.1"/>
    </source>
</evidence>
<protein>
    <recommendedName>
        <fullName evidence="8">Sulfatase N-terminal domain-containing protein</fullName>
    </recommendedName>
</protein>
<evidence type="ECO:0000256" key="1">
    <source>
        <dbReference type="ARBA" id="ARBA00001913"/>
    </source>
</evidence>
<dbReference type="Gene3D" id="3.30.1120.10">
    <property type="match status" value="1"/>
</dbReference>
<dbReference type="EMBL" id="UINC01020104">
    <property type="protein sequence ID" value="SVA84742.1"/>
    <property type="molecule type" value="Genomic_DNA"/>
</dbReference>
<dbReference type="Pfam" id="PF00884">
    <property type="entry name" value="Sulfatase"/>
    <property type="match status" value="1"/>
</dbReference>
<evidence type="ECO:0000256" key="6">
    <source>
        <dbReference type="ARBA" id="ARBA00022837"/>
    </source>
</evidence>
<organism evidence="9">
    <name type="scientific">marine metagenome</name>
    <dbReference type="NCBI Taxonomy" id="408172"/>
    <lineage>
        <taxon>unclassified sequences</taxon>
        <taxon>metagenomes</taxon>
        <taxon>ecological metagenomes</taxon>
    </lineage>
</organism>
<feature type="region of interest" description="Disordered" evidence="7">
    <location>
        <begin position="462"/>
        <end position="521"/>
    </location>
</feature>
<evidence type="ECO:0000256" key="5">
    <source>
        <dbReference type="ARBA" id="ARBA00022801"/>
    </source>
</evidence>
<sequence length="521" mass="57743">MAFAHLVQPIMKSIASILFLAGSIAIGSAAADQPNIVFILADDMAWHGTGTQMESGFRRSAGKTRRTPHIDRLAKSGMVFSRAFSAAGMCAPSRCSIQTGMSAARTKFSGNGNFGTTSREVTYDGRRNKGRLMLEPSPIGSIDPKAITMAEHLKRLGYATAHVGKWHVYGGGPGQHGYDVHDGETSNKEGNSKDPADPKNIFSMTRKAIGFIEAQVAAKKPFFVQVSHYAEHNAVQYLEETYEACLRDKNIANITPVALRKRVAQRSAMVEDMDHGIGTLIEKLDQLGVRENTYVIFTSDNGHYRDTGEERLLRGNKWWLWEGGIRVPMIVSGPGVAPESNCDANVVGYDFLPTFVELAGGHPEQLKDVDGVSLKPLFDGKLPARFTKRSLHFHYPHHRNTALHSAVIRGDHKFFRFWERPGSMYLYNLENDIHEGSNVANDYPAIARELDREMDRHFAAVNASLPKPNPNADATYKPYDPDAPEAAAHVNNPAAKKPNDPAAKKRERQKRRDAKKKARDR</sequence>
<name>A0A381Z784_9ZZZZ</name>
<keyword evidence="3" id="KW-0479">Metal-binding</keyword>
<keyword evidence="6" id="KW-0106">Calcium</keyword>
<comment type="similarity">
    <text evidence="2">Belongs to the sulfatase family.</text>
</comment>
<dbReference type="CDD" id="cd16144">
    <property type="entry name" value="ARS_like"/>
    <property type="match status" value="1"/>
</dbReference>
<evidence type="ECO:0000256" key="3">
    <source>
        <dbReference type="ARBA" id="ARBA00022723"/>
    </source>
</evidence>
<feature type="compositionally biased region" description="Basic and acidic residues" evidence="7">
    <location>
        <begin position="178"/>
        <end position="197"/>
    </location>
</feature>
<dbReference type="PROSITE" id="PS00149">
    <property type="entry name" value="SULFATASE_2"/>
    <property type="match status" value="1"/>
</dbReference>
<proteinExistence type="inferred from homology"/>
<dbReference type="AlphaFoldDB" id="A0A381Z784"/>
<keyword evidence="5" id="KW-0378">Hydrolase</keyword>
<evidence type="ECO:0000256" key="2">
    <source>
        <dbReference type="ARBA" id="ARBA00008779"/>
    </source>
</evidence>
<gene>
    <name evidence="9" type="ORF">METZ01_LOCUS137596</name>
</gene>
<evidence type="ECO:0000259" key="8">
    <source>
        <dbReference type="Pfam" id="PF00884"/>
    </source>
</evidence>
<keyword evidence="4" id="KW-0732">Signal</keyword>